<dbReference type="Gene3D" id="3.80.10.10">
    <property type="entry name" value="Ribonuclease Inhibitor"/>
    <property type="match status" value="1"/>
</dbReference>
<dbReference type="EMBL" id="BLAL01000357">
    <property type="protein sequence ID" value="GET04889.1"/>
    <property type="molecule type" value="Genomic_DNA"/>
</dbReference>
<reference evidence="1" key="1">
    <citation type="submission" date="2019-10" db="EMBL/GenBank/DDBJ databases">
        <title>Conservation and host-specific expression of non-tandemly repeated heterogenous ribosome RNA gene in arbuscular mycorrhizal fungi.</title>
        <authorList>
            <person name="Maeda T."/>
            <person name="Kobayashi Y."/>
            <person name="Nakagawa T."/>
            <person name="Ezawa T."/>
            <person name="Yamaguchi K."/>
            <person name="Bino T."/>
            <person name="Nishimoto Y."/>
            <person name="Shigenobu S."/>
            <person name="Kawaguchi M."/>
        </authorList>
    </citation>
    <scope>NUCLEOTIDE SEQUENCE</scope>
    <source>
        <strain evidence="1">HR1</strain>
    </source>
</reference>
<protein>
    <submittedName>
        <fullName evidence="1">Uncharacterized protein</fullName>
    </submittedName>
</protein>
<accession>A0A8H3MCW5</accession>
<name>A0A8H3MCW5_9GLOM</name>
<comment type="caution">
    <text evidence="1">The sequence shown here is derived from an EMBL/GenBank/DDBJ whole genome shotgun (WGS) entry which is preliminary data.</text>
</comment>
<sequence>MENPWRYDINKNYLFSIIASYLSDDIKEFIIIAQETVHLPSVYNKSLLFDYLSSIDTEIINSIVSTGSLADLFMKKCPEFKYLDYYGVNDGYFENFDENTLIPIRKIHENCPLIEYLSIIFSPSKEHFNEFEKLLKVCQNLKSLILIIYNAACNDETYEKITKYGKQLLDTLMRSAPTKLREIRFFNNFRLQNLIIVYNYINVKELLKVPIKSTLTTDNKISIFMIIGNGSKDHC</sequence>
<organism evidence="1 2">
    <name type="scientific">Rhizophagus clarus</name>
    <dbReference type="NCBI Taxonomy" id="94130"/>
    <lineage>
        <taxon>Eukaryota</taxon>
        <taxon>Fungi</taxon>
        <taxon>Fungi incertae sedis</taxon>
        <taxon>Mucoromycota</taxon>
        <taxon>Glomeromycotina</taxon>
        <taxon>Glomeromycetes</taxon>
        <taxon>Glomerales</taxon>
        <taxon>Glomeraceae</taxon>
        <taxon>Rhizophagus</taxon>
    </lineage>
</organism>
<dbReference type="AlphaFoldDB" id="A0A8H3MCW5"/>
<evidence type="ECO:0000313" key="2">
    <source>
        <dbReference type="Proteomes" id="UP000615446"/>
    </source>
</evidence>
<proteinExistence type="predicted"/>
<gene>
    <name evidence="1" type="ORF">RCL2_003118100</name>
</gene>
<evidence type="ECO:0000313" key="1">
    <source>
        <dbReference type="EMBL" id="GET04889.1"/>
    </source>
</evidence>
<dbReference type="InterPro" id="IPR032675">
    <property type="entry name" value="LRR_dom_sf"/>
</dbReference>
<dbReference type="Proteomes" id="UP000615446">
    <property type="component" value="Unassembled WGS sequence"/>
</dbReference>